<evidence type="ECO:0000256" key="2">
    <source>
        <dbReference type="ARBA" id="ARBA00022475"/>
    </source>
</evidence>
<feature type="transmembrane region" description="Helical" evidence="7">
    <location>
        <begin position="175"/>
        <end position="195"/>
    </location>
</feature>
<evidence type="ECO:0000313" key="10">
    <source>
        <dbReference type="EMBL" id="MDH5830597.1"/>
    </source>
</evidence>
<dbReference type="Proteomes" id="UP001156831">
    <property type="component" value="Unassembled WGS sequence"/>
</dbReference>
<evidence type="ECO:0000256" key="7">
    <source>
        <dbReference type="SAM" id="Phobius"/>
    </source>
</evidence>
<feature type="transmembrane region" description="Helical" evidence="7">
    <location>
        <begin position="143"/>
        <end position="163"/>
    </location>
</feature>
<evidence type="ECO:0000256" key="3">
    <source>
        <dbReference type="ARBA" id="ARBA00022692"/>
    </source>
</evidence>
<proteinExistence type="predicted"/>
<reference evidence="10 11" key="1">
    <citation type="submission" date="2023-04" db="EMBL/GenBank/DDBJ databases">
        <title>Luteimonas sp. M1R5S18.</title>
        <authorList>
            <person name="Sun J.-Q."/>
        </authorList>
    </citation>
    <scope>NUCLEOTIDE SEQUENCE [LARGE SCALE GENOMIC DNA]</scope>
    <source>
        <strain evidence="10 11">M1R5S18</strain>
    </source>
</reference>
<keyword evidence="2" id="KW-1003">Cell membrane</keyword>
<name>A0ABT6JIU2_9GAMM</name>
<dbReference type="InterPro" id="IPR025640">
    <property type="entry name" value="GYF_2"/>
</dbReference>
<keyword evidence="5 7" id="KW-0472">Membrane</keyword>
<feature type="region of interest" description="Disordered" evidence="6">
    <location>
        <begin position="60"/>
        <end position="83"/>
    </location>
</feature>
<feature type="domain" description="RDD" evidence="8">
    <location>
        <begin position="129"/>
        <end position="267"/>
    </location>
</feature>
<dbReference type="InterPro" id="IPR010432">
    <property type="entry name" value="RDD"/>
</dbReference>
<gene>
    <name evidence="10" type="ORF">QFW80_08735</name>
</gene>
<feature type="domain" description="GYF" evidence="9">
    <location>
        <begin position="4"/>
        <end position="52"/>
    </location>
</feature>
<evidence type="ECO:0000256" key="4">
    <source>
        <dbReference type="ARBA" id="ARBA00022989"/>
    </source>
</evidence>
<keyword evidence="11" id="KW-1185">Reference proteome</keyword>
<dbReference type="EMBL" id="JARXRN010000021">
    <property type="protein sequence ID" value="MDH5830597.1"/>
    <property type="molecule type" value="Genomic_DNA"/>
</dbReference>
<evidence type="ECO:0000313" key="11">
    <source>
        <dbReference type="Proteomes" id="UP001156831"/>
    </source>
</evidence>
<organism evidence="10 11">
    <name type="scientific">Luteimonas rhizosphaericola</name>
    <dbReference type="NCBI Taxonomy" id="3042024"/>
    <lineage>
        <taxon>Bacteria</taxon>
        <taxon>Pseudomonadati</taxon>
        <taxon>Pseudomonadota</taxon>
        <taxon>Gammaproteobacteria</taxon>
        <taxon>Lysobacterales</taxon>
        <taxon>Lysobacteraceae</taxon>
        <taxon>Luteimonas</taxon>
    </lineage>
</organism>
<keyword evidence="3 7" id="KW-0812">Transmembrane</keyword>
<evidence type="ECO:0000256" key="5">
    <source>
        <dbReference type="ARBA" id="ARBA00023136"/>
    </source>
</evidence>
<feature type="compositionally biased region" description="Low complexity" evidence="6">
    <location>
        <begin position="63"/>
        <end position="83"/>
    </location>
</feature>
<dbReference type="Pfam" id="PF14237">
    <property type="entry name" value="GYF_2"/>
    <property type="match status" value="1"/>
</dbReference>
<evidence type="ECO:0000259" key="8">
    <source>
        <dbReference type="Pfam" id="PF06271"/>
    </source>
</evidence>
<evidence type="ECO:0000259" key="9">
    <source>
        <dbReference type="Pfam" id="PF14237"/>
    </source>
</evidence>
<dbReference type="RefSeq" id="WP_280601318.1">
    <property type="nucleotide sequence ID" value="NZ_JARXRN010000021.1"/>
</dbReference>
<keyword evidence="4 7" id="KW-1133">Transmembrane helix</keyword>
<dbReference type="PANTHER" id="PTHR36115">
    <property type="entry name" value="PROLINE-RICH ANTIGEN HOMOLOG-RELATED"/>
    <property type="match status" value="1"/>
</dbReference>
<protein>
    <submittedName>
        <fullName evidence="10">RDD family protein</fullName>
    </submittedName>
</protein>
<dbReference type="PANTHER" id="PTHR36115:SF6">
    <property type="entry name" value="PROLINE-RICH ANTIGEN HOMOLOG"/>
    <property type="match status" value="1"/>
</dbReference>
<feature type="transmembrane region" description="Helical" evidence="7">
    <location>
        <begin position="290"/>
        <end position="316"/>
    </location>
</feature>
<dbReference type="InterPro" id="IPR051791">
    <property type="entry name" value="Pra-immunoreactive"/>
</dbReference>
<sequence length="321" mass="33626">MSMWYYADREHARQGPVEPAELVRLRLQGRLDWDSLVWREGMAEWQPMRDFAGELAQADDHGMGTASAPPAAPAGAGAPNADRAATDEGVLAGWAPAAETAEPASPYAPPRAPVSADPAVIAGGEVVQAGFWKRFAAMVIDGLVTAAASWAVQIPLFLLAGAGAGSQLLSTGGSLGILMASYGIGFVIPLFYFAWMHSSSSQASLGKLAVGIKVAGGSGERISFARALGRYAAYFLTVVFSFGLGALVSALTVGLGQRKQALHDMMCDTLVVDRWAFTDRPDLQRRELGVVTWVVLVIGLGLLGLMLIGIVAAIAIPAMTG</sequence>
<comment type="subcellular location">
    <subcellularLocation>
        <location evidence="1">Cell membrane</location>
        <topology evidence="1">Multi-pass membrane protein</topology>
    </subcellularLocation>
</comment>
<dbReference type="Pfam" id="PF06271">
    <property type="entry name" value="RDD"/>
    <property type="match status" value="1"/>
</dbReference>
<evidence type="ECO:0000256" key="6">
    <source>
        <dbReference type="SAM" id="MobiDB-lite"/>
    </source>
</evidence>
<feature type="transmembrane region" description="Helical" evidence="7">
    <location>
        <begin position="231"/>
        <end position="256"/>
    </location>
</feature>
<evidence type="ECO:0000256" key="1">
    <source>
        <dbReference type="ARBA" id="ARBA00004651"/>
    </source>
</evidence>
<comment type="caution">
    <text evidence="10">The sequence shown here is derived from an EMBL/GenBank/DDBJ whole genome shotgun (WGS) entry which is preliminary data.</text>
</comment>
<accession>A0ABT6JIU2</accession>